<keyword evidence="2" id="KW-1003">Cell membrane</keyword>
<evidence type="ECO:0000256" key="3">
    <source>
        <dbReference type="ARBA" id="ARBA00022692"/>
    </source>
</evidence>
<evidence type="ECO:0000256" key="1">
    <source>
        <dbReference type="ARBA" id="ARBA00004651"/>
    </source>
</evidence>
<feature type="transmembrane region" description="Helical" evidence="7">
    <location>
        <begin position="78"/>
        <end position="97"/>
    </location>
</feature>
<protein>
    <recommendedName>
        <fullName evidence="10">Gustatory receptor</fullName>
    </recommendedName>
</protein>
<dbReference type="Pfam" id="PF08395">
    <property type="entry name" value="7tm_7"/>
    <property type="match status" value="1"/>
</dbReference>
<feature type="transmembrane region" description="Helical" evidence="7">
    <location>
        <begin position="320"/>
        <end position="340"/>
    </location>
</feature>
<keyword evidence="9" id="KW-1185">Reference proteome</keyword>
<dbReference type="GO" id="GO:0051606">
    <property type="term" value="P:detection of stimulus"/>
    <property type="evidence" value="ECO:0007669"/>
    <property type="project" value="UniProtKB-ARBA"/>
</dbReference>
<dbReference type="GO" id="GO:0038023">
    <property type="term" value="F:signaling receptor activity"/>
    <property type="evidence" value="ECO:0007669"/>
    <property type="project" value="UniProtKB-ARBA"/>
</dbReference>
<dbReference type="GO" id="GO:0005886">
    <property type="term" value="C:plasma membrane"/>
    <property type="evidence" value="ECO:0007669"/>
    <property type="project" value="UniProtKB-SubCell"/>
</dbReference>
<accession>A0AAV6TYA0</accession>
<keyword evidence="3 7" id="KW-0812">Transmembrane</keyword>
<evidence type="ECO:0000313" key="8">
    <source>
        <dbReference type="EMBL" id="KAG8177060.1"/>
    </source>
</evidence>
<reference evidence="8 9" key="1">
    <citation type="journal article" date="2022" name="Nat. Ecol. Evol.">
        <title>A masculinizing supergene underlies an exaggerated male reproductive morph in a spider.</title>
        <authorList>
            <person name="Hendrickx F."/>
            <person name="De Corte Z."/>
            <person name="Sonet G."/>
            <person name="Van Belleghem S.M."/>
            <person name="Kostlbacher S."/>
            <person name="Vangestel C."/>
        </authorList>
    </citation>
    <scope>NUCLEOTIDE SEQUENCE [LARGE SCALE GENOMIC DNA]</scope>
    <source>
        <strain evidence="8">W744_W776</strain>
    </source>
</reference>
<feature type="transmembrane region" description="Helical" evidence="7">
    <location>
        <begin position="109"/>
        <end position="126"/>
    </location>
</feature>
<evidence type="ECO:0000256" key="5">
    <source>
        <dbReference type="ARBA" id="ARBA00023136"/>
    </source>
</evidence>
<feature type="transmembrane region" description="Helical" evidence="7">
    <location>
        <begin position="286"/>
        <end position="308"/>
    </location>
</feature>
<keyword evidence="4 7" id="KW-1133">Transmembrane helix</keyword>
<evidence type="ECO:0000256" key="6">
    <source>
        <dbReference type="ARBA" id="ARBA00023170"/>
    </source>
</evidence>
<dbReference type="InterPro" id="IPR013604">
    <property type="entry name" value="7TM_chemorcpt"/>
</dbReference>
<evidence type="ECO:0000256" key="2">
    <source>
        <dbReference type="ARBA" id="ARBA00022475"/>
    </source>
</evidence>
<evidence type="ECO:0000256" key="4">
    <source>
        <dbReference type="ARBA" id="ARBA00022989"/>
    </source>
</evidence>
<dbReference type="PANTHER" id="PTHR21421:SF29">
    <property type="entry name" value="GUSTATORY RECEPTOR 5A FOR TREHALOSE-RELATED"/>
    <property type="match status" value="1"/>
</dbReference>
<feature type="transmembrane region" description="Helical" evidence="7">
    <location>
        <begin position="159"/>
        <end position="180"/>
    </location>
</feature>
<keyword evidence="6" id="KW-0675">Receptor</keyword>
<dbReference type="AlphaFoldDB" id="A0AAV6TYA0"/>
<feature type="transmembrane region" description="Helical" evidence="7">
    <location>
        <begin position="205"/>
        <end position="230"/>
    </location>
</feature>
<organism evidence="8 9">
    <name type="scientific">Oedothorax gibbosus</name>
    <dbReference type="NCBI Taxonomy" id="931172"/>
    <lineage>
        <taxon>Eukaryota</taxon>
        <taxon>Metazoa</taxon>
        <taxon>Ecdysozoa</taxon>
        <taxon>Arthropoda</taxon>
        <taxon>Chelicerata</taxon>
        <taxon>Arachnida</taxon>
        <taxon>Araneae</taxon>
        <taxon>Araneomorphae</taxon>
        <taxon>Entelegynae</taxon>
        <taxon>Araneoidea</taxon>
        <taxon>Linyphiidae</taxon>
        <taxon>Erigoninae</taxon>
        <taxon>Oedothorax</taxon>
    </lineage>
</organism>
<comment type="subcellular location">
    <subcellularLocation>
        <location evidence="1">Cell membrane</location>
        <topology evidence="1">Multi-pass membrane protein</topology>
    </subcellularLocation>
</comment>
<evidence type="ECO:0000256" key="7">
    <source>
        <dbReference type="SAM" id="Phobius"/>
    </source>
</evidence>
<feature type="transmembrane region" description="Helical" evidence="7">
    <location>
        <begin position="394"/>
        <end position="416"/>
    </location>
</feature>
<proteinExistence type="predicted"/>
<feature type="transmembrane region" description="Helical" evidence="7">
    <location>
        <begin position="46"/>
        <end position="66"/>
    </location>
</feature>
<dbReference type="Proteomes" id="UP000827092">
    <property type="component" value="Unassembled WGS sequence"/>
</dbReference>
<dbReference type="EMBL" id="JAFNEN010000824">
    <property type="protein sequence ID" value="KAG8177060.1"/>
    <property type="molecule type" value="Genomic_DNA"/>
</dbReference>
<evidence type="ECO:0008006" key="10">
    <source>
        <dbReference type="Google" id="ProtNLM"/>
    </source>
</evidence>
<comment type="caution">
    <text evidence="8">The sequence shown here is derived from an EMBL/GenBank/DDBJ whole genome shotgun (WGS) entry which is preliminary data.</text>
</comment>
<sequence>MSAKLRNRRQAEDTVLFEKIKSKAFAKNNWLEGVEVDLKHNTKDNAFTTIFALGLVLGLPIAPSILNGKREIGLCARLWCYSVAIIRTIMMALTLAYLHQLMPTASMRLTFYLYAFCGYISMAIMFRKRRKLFAAILNLCQLSRTLCPDLYVGEKRIKLYIAIFVLSMVLLHAFLFTFFFEQEFGSFYKAIYTPAFLPDESKDSFINFLLLSAVTSFGISLSTVGFTFLLSCSLYDTLGNYIKCYGSKLKDRARSISWDLEAISDDISVFKNISFRVREVDDAVNVYVLFLYGAIISGFFNTLAILLMQDASYKSLVVTLYVVWVFLFGGGAFLILSSFGSNITDQGDKVKRRMIEYSDRFIRSSPPMHTLEVFSFLFDVIMKSEMVITGGGMFVINYGLILAIAGTMITYGVLILQMDGNNSPMTNGTVSSS</sequence>
<dbReference type="PANTHER" id="PTHR21421">
    <property type="entry name" value="GUSTATORY RECEPTOR"/>
    <property type="match status" value="1"/>
</dbReference>
<gene>
    <name evidence="8" type="ORF">JTE90_024947</name>
</gene>
<dbReference type="GO" id="GO:0050909">
    <property type="term" value="P:sensory perception of taste"/>
    <property type="evidence" value="ECO:0007669"/>
    <property type="project" value="InterPro"/>
</dbReference>
<evidence type="ECO:0000313" key="9">
    <source>
        <dbReference type="Proteomes" id="UP000827092"/>
    </source>
</evidence>
<keyword evidence="5 7" id="KW-0472">Membrane</keyword>
<name>A0AAV6TYA0_9ARAC</name>